<dbReference type="GO" id="GO:0015293">
    <property type="term" value="F:symporter activity"/>
    <property type="evidence" value="ECO:0007669"/>
    <property type="project" value="UniProtKB-KW"/>
</dbReference>
<dbReference type="InterPro" id="IPR036458">
    <property type="entry name" value="Na:dicarbo_symporter_sf"/>
</dbReference>
<dbReference type="PRINTS" id="PR00173">
    <property type="entry name" value="EDTRNSPORT"/>
</dbReference>
<dbReference type="InterPro" id="IPR001991">
    <property type="entry name" value="Na-dicarboxylate_symporter"/>
</dbReference>
<protein>
    <submittedName>
        <fullName evidence="8">Dicarboxylate/amino acid:cation symporter</fullName>
    </submittedName>
</protein>
<keyword evidence="4 7" id="KW-0812">Transmembrane</keyword>
<evidence type="ECO:0000256" key="2">
    <source>
        <dbReference type="ARBA" id="ARBA00022448"/>
    </source>
</evidence>
<feature type="transmembrane region" description="Helical" evidence="7">
    <location>
        <begin position="242"/>
        <end position="263"/>
    </location>
</feature>
<evidence type="ECO:0000313" key="8">
    <source>
        <dbReference type="EMBL" id="XIA20122.1"/>
    </source>
</evidence>
<dbReference type="AlphaFoldDB" id="A0AB74UV49"/>
<comment type="subcellular location">
    <subcellularLocation>
        <location evidence="1">Cell membrane</location>
        <topology evidence="1">Multi-pass membrane protein</topology>
    </subcellularLocation>
</comment>
<dbReference type="Pfam" id="PF00375">
    <property type="entry name" value="SDF"/>
    <property type="match status" value="1"/>
</dbReference>
<feature type="transmembrane region" description="Helical" evidence="7">
    <location>
        <begin position="90"/>
        <end position="109"/>
    </location>
</feature>
<keyword evidence="6 7" id="KW-0472">Membrane</keyword>
<dbReference type="GO" id="GO:0006835">
    <property type="term" value="P:dicarboxylic acid transport"/>
    <property type="evidence" value="ECO:0007669"/>
    <property type="project" value="TreeGrafter"/>
</dbReference>
<proteinExistence type="predicted"/>
<evidence type="ECO:0000256" key="6">
    <source>
        <dbReference type="ARBA" id="ARBA00023136"/>
    </source>
</evidence>
<name>A0AB74UV49_9GAMM</name>
<dbReference type="PANTHER" id="PTHR42865">
    <property type="entry name" value="PROTON/GLUTAMATE-ASPARTATE SYMPORTER"/>
    <property type="match status" value="1"/>
</dbReference>
<dbReference type="GO" id="GO:0005886">
    <property type="term" value="C:plasma membrane"/>
    <property type="evidence" value="ECO:0007669"/>
    <property type="project" value="UniProtKB-SubCell"/>
</dbReference>
<keyword evidence="2" id="KW-0813">Transport</keyword>
<evidence type="ECO:0000256" key="4">
    <source>
        <dbReference type="ARBA" id="ARBA00022692"/>
    </source>
</evidence>
<reference evidence="8" key="1">
    <citation type="submission" date="2024-10" db="EMBL/GenBank/DDBJ databases">
        <authorList>
            <person name="Lesea H.P."/>
            <person name="Kuehl J.V."/>
            <person name="Chandonia J.-M."/>
        </authorList>
    </citation>
    <scope>NUCLEOTIDE SEQUENCE</scope>
    <source>
        <strain evidence="8">FW102-FHT14D07</strain>
    </source>
</reference>
<keyword evidence="5 7" id="KW-1133">Transmembrane helix</keyword>
<feature type="transmembrane region" description="Helical" evidence="7">
    <location>
        <begin position="12"/>
        <end position="33"/>
    </location>
</feature>
<evidence type="ECO:0000256" key="7">
    <source>
        <dbReference type="SAM" id="Phobius"/>
    </source>
</evidence>
<feature type="transmembrane region" description="Helical" evidence="7">
    <location>
        <begin position="284"/>
        <end position="307"/>
    </location>
</feature>
<dbReference type="PANTHER" id="PTHR42865:SF7">
    <property type="entry name" value="PROTON_GLUTAMATE-ASPARTATE SYMPORTER"/>
    <property type="match status" value="1"/>
</dbReference>
<feature type="transmembrane region" description="Helical" evidence="7">
    <location>
        <begin position="176"/>
        <end position="194"/>
    </location>
</feature>
<gene>
    <name evidence="8" type="ORF">ACFYG5_08370</name>
</gene>
<feature type="transmembrane region" description="Helical" evidence="7">
    <location>
        <begin position="382"/>
        <end position="403"/>
    </location>
</feature>
<feature type="transmembrane region" description="Helical" evidence="7">
    <location>
        <begin position="53"/>
        <end position="78"/>
    </location>
</feature>
<evidence type="ECO:0000256" key="5">
    <source>
        <dbReference type="ARBA" id="ARBA00022989"/>
    </source>
</evidence>
<keyword evidence="3" id="KW-1003">Cell membrane</keyword>
<evidence type="ECO:0000256" key="1">
    <source>
        <dbReference type="ARBA" id="ARBA00004651"/>
    </source>
</evidence>
<feature type="transmembrane region" description="Helical" evidence="7">
    <location>
        <begin position="215"/>
        <end position="236"/>
    </location>
</feature>
<dbReference type="SUPFAM" id="SSF118215">
    <property type="entry name" value="Proton glutamate symport protein"/>
    <property type="match status" value="1"/>
</dbReference>
<evidence type="ECO:0000256" key="3">
    <source>
        <dbReference type="ARBA" id="ARBA00022475"/>
    </source>
</evidence>
<dbReference type="Gene3D" id="1.10.3860.10">
    <property type="entry name" value="Sodium:dicarboxylate symporter"/>
    <property type="match status" value="1"/>
</dbReference>
<feature type="transmembrane region" description="Helical" evidence="7">
    <location>
        <begin position="327"/>
        <end position="346"/>
    </location>
</feature>
<organism evidence="8">
    <name type="scientific">Rhodanobacter sp. FW102-FHT14D07</name>
    <dbReference type="NCBI Taxonomy" id="3351462"/>
    <lineage>
        <taxon>Bacteria</taxon>
        <taxon>Pseudomonadati</taxon>
        <taxon>Pseudomonadota</taxon>
        <taxon>Gammaproteobacteria</taxon>
        <taxon>Lysobacterales</taxon>
        <taxon>Rhodanobacteraceae</taxon>
        <taxon>Rhodanobacter</taxon>
    </lineage>
</organism>
<sequence>MSTSTPLAKRILWGLVIGVVAAVVTLGIGQWHPPTLALMQKISGAVFDPFGQIFLRMLFFVVIPLVFSSLASGVAQLGRLDRLGPLAGRTFLLFFLNMGIAVAIGLVMMNTVQPGHHLDEQARAQLMQEYGSSAQKTIDTRAAQPSMSFGTLVEMFMPRNLVGAVAGPSRNALGDVLPLILFAILVGAAATQLREKERKRVQVALDTITDLMTRIVGFALELAPYAVPAMIYSVIVKVGVDVLLALSVFVIGCTVALALHLFGTMSLWLRFLAKRSPLVYFRQIRALLITAFSTSSSNACLPASLAVAQEELKLNPSTAGFVLPLGATMNMSGTALFEGCVVLFVAQAFGVELSLTHQAILMLLSVLSAVAVAGIPGGSLPMIAGLLATFGIPPEGIGIIIGVDRVLDMMRTTVNVGSDIVTATVVDNQLRDRFATTAP</sequence>
<accession>A0AB74UV49</accession>
<feature type="transmembrane region" description="Helical" evidence="7">
    <location>
        <begin position="358"/>
        <end position="376"/>
    </location>
</feature>
<dbReference type="EMBL" id="CP170721">
    <property type="protein sequence ID" value="XIA20122.1"/>
    <property type="molecule type" value="Genomic_DNA"/>
</dbReference>
<dbReference type="RefSeq" id="WP_395118076.1">
    <property type="nucleotide sequence ID" value="NZ_CP170721.1"/>
</dbReference>